<dbReference type="GO" id="GO:0046872">
    <property type="term" value="F:metal ion binding"/>
    <property type="evidence" value="ECO:0007669"/>
    <property type="project" value="UniProtKB-KW"/>
</dbReference>
<dbReference type="GO" id="GO:0016787">
    <property type="term" value="F:hydrolase activity"/>
    <property type="evidence" value="ECO:0007669"/>
    <property type="project" value="UniProtKB-KW"/>
</dbReference>
<dbReference type="InterPro" id="IPR027806">
    <property type="entry name" value="HARBI1_dom"/>
</dbReference>
<proteinExistence type="inferred from homology"/>
<name>A0A8T1SBA3_CHESE</name>
<feature type="non-terminal residue" evidence="9">
    <location>
        <position position="131"/>
    </location>
</feature>
<evidence type="ECO:0000313" key="9">
    <source>
        <dbReference type="EMBL" id="KAG6926236.1"/>
    </source>
</evidence>
<evidence type="ECO:0000256" key="2">
    <source>
        <dbReference type="ARBA" id="ARBA00004123"/>
    </source>
</evidence>
<keyword evidence="4" id="KW-0540">Nuclease</keyword>
<organism evidence="9 10">
    <name type="scientific">Chelydra serpentina</name>
    <name type="common">Snapping turtle</name>
    <name type="synonym">Testudo serpentina</name>
    <dbReference type="NCBI Taxonomy" id="8475"/>
    <lineage>
        <taxon>Eukaryota</taxon>
        <taxon>Metazoa</taxon>
        <taxon>Chordata</taxon>
        <taxon>Craniata</taxon>
        <taxon>Vertebrata</taxon>
        <taxon>Euteleostomi</taxon>
        <taxon>Archelosauria</taxon>
        <taxon>Testudinata</taxon>
        <taxon>Testudines</taxon>
        <taxon>Cryptodira</taxon>
        <taxon>Durocryptodira</taxon>
        <taxon>Americhelydia</taxon>
        <taxon>Chelydroidea</taxon>
        <taxon>Chelydridae</taxon>
        <taxon>Chelydra</taxon>
    </lineage>
</organism>
<gene>
    <name evidence="9" type="ORF">G0U57_012455</name>
</gene>
<evidence type="ECO:0000256" key="4">
    <source>
        <dbReference type="ARBA" id="ARBA00022722"/>
    </source>
</evidence>
<dbReference type="AlphaFoldDB" id="A0A8T1SBA3"/>
<reference evidence="9 10" key="1">
    <citation type="journal article" date="2020" name="G3 (Bethesda)">
        <title>Draft Genome of the Common Snapping Turtle, Chelydra serpentina, a Model for Phenotypic Plasticity in Reptiles.</title>
        <authorList>
            <person name="Das D."/>
            <person name="Singh S.K."/>
            <person name="Bierstedt J."/>
            <person name="Erickson A."/>
            <person name="Galli G.L.J."/>
            <person name="Crossley D.A. 2nd"/>
            <person name="Rhen T."/>
        </authorList>
    </citation>
    <scope>NUCLEOTIDE SEQUENCE [LARGE SCALE GENOMIC DNA]</scope>
    <source>
        <strain evidence="9">KW</strain>
    </source>
</reference>
<dbReference type="InterPro" id="IPR045249">
    <property type="entry name" value="HARBI1-like"/>
</dbReference>
<evidence type="ECO:0000256" key="5">
    <source>
        <dbReference type="ARBA" id="ARBA00022723"/>
    </source>
</evidence>
<keyword evidence="6" id="KW-0378">Hydrolase</keyword>
<comment type="subcellular location">
    <subcellularLocation>
        <location evidence="2">Nucleus</location>
    </subcellularLocation>
</comment>
<keyword evidence="7" id="KW-0539">Nucleus</keyword>
<keyword evidence="10" id="KW-1185">Reference proteome</keyword>
<accession>A0A8T1SBA3</accession>
<dbReference type="OrthoDB" id="9870505at2759"/>
<evidence type="ECO:0000256" key="7">
    <source>
        <dbReference type="ARBA" id="ARBA00023242"/>
    </source>
</evidence>
<dbReference type="GO" id="GO:0004518">
    <property type="term" value="F:nuclease activity"/>
    <property type="evidence" value="ECO:0007669"/>
    <property type="project" value="UniProtKB-KW"/>
</dbReference>
<comment type="caution">
    <text evidence="9">The sequence shown here is derived from an EMBL/GenBank/DDBJ whole genome shotgun (WGS) entry which is preliminary data.</text>
</comment>
<dbReference type="EMBL" id="JAHGAV010000336">
    <property type="protein sequence ID" value="KAG6926236.1"/>
    <property type="molecule type" value="Genomic_DNA"/>
</dbReference>
<evidence type="ECO:0000256" key="3">
    <source>
        <dbReference type="ARBA" id="ARBA00006958"/>
    </source>
</evidence>
<dbReference type="Proteomes" id="UP000765507">
    <property type="component" value="Unassembled WGS sequence"/>
</dbReference>
<dbReference type="Pfam" id="PF13359">
    <property type="entry name" value="DDE_Tnp_4"/>
    <property type="match status" value="1"/>
</dbReference>
<comment type="cofactor">
    <cofactor evidence="1">
        <name>a divalent metal cation</name>
        <dbReference type="ChEBI" id="CHEBI:60240"/>
    </cofactor>
</comment>
<evidence type="ECO:0000256" key="1">
    <source>
        <dbReference type="ARBA" id="ARBA00001968"/>
    </source>
</evidence>
<evidence type="ECO:0000259" key="8">
    <source>
        <dbReference type="Pfam" id="PF13359"/>
    </source>
</evidence>
<keyword evidence="5" id="KW-0479">Metal-binding</keyword>
<feature type="domain" description="DDE Tnp4" evidence="8">
    <location>
        <begin position="7"/>
        <end position="131"/>
    </location>
</feature>
<dbReference type="GO" id="GO:0005634">
    <property type="term" value="C:nucleus"/>
    <property type="evidence" value="ECO:0007669"/>
    <property type="project" value="UniProtKB-SubCell"/>
</dbReference>
<evidence type="ECO:0000313" key="10">
    <source>
        <dbReference type="Proteomes" id="UP000765507"/>
    </source>
</evidence>
<dbReference type="PANTHER" id="PTHR22930:SF206">
    <property type="entry name" value="NUCLEASE HARBI1"/>
    <property type="match status" value="1"/>
</dbReference>
<comment type="similarity">
    <text evidence="3">Belongs to the HARBI1 family.</text>
</comment>
<protein>
    <recommendedName>
        <fullName evidence="8">DDE Tnp4 domain-containing protein</fullName>
    </recommendedName>
</protein>
<dbReference type="PANTHER" id="PTHR22930">
    <property type="match status" value="1"/>
</dbReference>
<evidence type="ECO:0000256" key="6">
    <source>
        <dbReference type="ARBA" id="ARBA00022801"/>
    </source>
</evidence>
<sequence>MGRRVTDRMHIPILGPDHQGSQYINSKGYFSMVLQPLVDHKGCFTNINVGWPGKVHDARVFRNSDLFKQLQDGIYFPDQKITVGDAEMLIVILGDPAYPLMPWLMKRYRGTLDNNKKLFNYRLSKCRMVVE</sequence>